<feature type="domain" description="SMP-30/Gluconolactonase/LRE-like region" evidence="4">
    <location>
        <begin position="48"/>
        <end position="290"/>
    </location>
</feature>
<dbReference type="GO" id="GO:0019853">
    <property type="term" value="P:L-ascorbic acid biosynthetic process"/>
    <property type="evidence" value="ECO:0007669"/>
    <property type="project" value="TreeGrafter"/>
</dbReference>
<dbReference type="InterPro" id="IPR013658">
    <property type="entry name" value="SGL"/>
</dbReference>
<name>A0A1M6PUK0_REIAG</name>
<reference evidence="6" key="1">
    <citation type="submission" date="2016-11" db="EMBL/GenBank/DDBJ databases">
        <authorList>
            <person name="Varghese N."/>
            <person name="Submissions S."/>
        </authorList>
    </citation>
    <scope>NUCLEOTIDE SEQUENCE [LARGE SCALE GENOMIC DNA]</scope>
    <source>
        <strain evidence="6">DSM 26134</strain>
    </source>
</reference>
<keyword evidence="6" id="KW-1185">Reference proteome</keyword>
<comment type="similarity">
    <text evidence="1">Belongs to the SMP-30/CGR1 family.</text>
</comment>
<dbReference type="GO" id="GO:0005509">
    <property type="term" value="F:calcium ion binding"/>
    <property type="evidence" value="ECO:0007669"/>
    <property type="project" value="TreeGrafter"/>
</dbReference>
<feature type="binding site" evidence="3">
    <location>
        <position position="153"/>
    </location>
    <ligand>
        <name>substrate</name>
    </ligand>
</feature>
<dbReference type="PANTHER" id="PTHR10907">
    <property type="entry name" value="REGUCALCIN"/>
    <property type="match status" value="1"/>
</dbReference>
<evidence type="ECO:0000259" key="4">
    <source>
        <dbReference type="Pfam" id="PF08450"/>
    </source>
</evidence>
<dbReference type="Proteomes" id="UP000184474">
    <property type="component" value="Unassembled WGS sequence"/>
</dbReference>
<dbReference type="EMBL" id="FRAA01000003">
    <property type="protein sequence ID" value="SHK11552.1"/>
    <property type="molecule type" value="Genomic_DNA"/>
</dbReference>
<dbReference type="PROSITE" id="PS51257">
    <property type="entry name" value="PROKAR_LIPOPROTEIN"/>
    <property type="match status" value="1"/>
</dbReference>
<feature type="binding site" evidence="3">
    <location>
        <position position="133"/>
    </location>
    <ligand>
        <name>substrate</name>
    </ligand>
</feature>
<evidence type="ECO:0000313" key="6">
    <source>
        <dbReference type="Proteomes" id="UP000184474"/>
    </source>
</evidence>
<dbReference type="RefSeq" id="WP_084190478.1">
    <property type="nucleotide sequence ID" value="NZ_FRAA01000003.1"/>
</dbReference>
<feature type="binding site" evidence="3">
    <location>
        <position position="50"/>
    </location>
    <ligand>
        <name>a divalent metal cation</name>
        <dbReference type="ChEBI" id="CHEBI:60240"/>
    </ligand>
</feature>
<evidence type="ECO:0000256" key="1">
    <source>
        <dbReference type="ARBA" id="ARBA00008853"/>
    </source>
</evidence>
<dbReference type="InterPro" id="IPR005511">
    <property type="entry name" value="SMP-30"/>
</dbReference>
<sequence length="325" mass="35748">MKNTLLAAGLLAMVSCTAPKTSEGEVQTPQDDIQRWEAELFYEDKNELGEGAIWNHETNELWSVDIEGKKWFQLDVSNKSQLVHQLVQRIGTIVPSADGRAVVALEDGVYYYDPTTGEQELIVTPDMHTGKIRFNDGKCDPSGRLWVGSMHLDQISDAASLYKISADGGSEQMLDSVTISNGIVWSSDQKTMYYIDTPDGKVRVFDYDDETGTISNERSLMDFTAYGYPDGSTIDAENNLWVCLWNGNKVLQIDTESGEIIGEVHIPAHNITSCAFGGENLDSLFITSARVDMSEAELDSLPHAGSIFVAVPGVKGVKANFFGQK</sequence>
<protein>
    <submittedName>
        <fullName evidence="5">Sugar lactone lactonase YvrE</fullName>
    </submittedName>
</protein>
<dbReference type="GO" id="GO:0004341">
    <property type="term" value="F:gluconolactonase activity"/>
    <property type="evidence" value="ECO:0007669"/>
    <property type="project" value="TreeGrafter"/>
</dbReference>
<dbReference type="Pfam" id="PF08450">
    <property type="entry name" value="SGL"/>
    <property type="match status" value="1"/>
</dbReference>
<feature type="binding site" evidence="3">
    <location>
        <position position="230"/>
    </location>
    <ligand>
        <name>a divalent metal cation</name>
        <dbReference type="ChEBI" id="CHEBI:60240"/>
    </ligand>
</feature>
<keyword evidence="3" id="KW-0862">Zinc</keyword>
<evidence type="ECO:0000256" key="2">
    <source>
        <dbReference type="PIRSR" id="PIRSR605511-1"/>
    </source>
</evidence>
<accession>A0A1M6PUK0</accession>
<dbReference type="Gene3D" id="2.120.10.30">
    <property type="entry name" value="TolB, C-terminal domain"/>
    <property type="match status" value="1"/>
</dbReference>
<proteinExistence type="inferred from homology"/>
<dbReference type="SUPFAM" id="SSF63829">
    <property type="entry name" value="Calcium-dependent phosphotriesterase"/>
    <property type="match status" value="1"/>
</dbReference>
<gene>
    <name evidence="5" type="ORF">SAMN04488028_10342</name>
</gene>
<comment type="cofactor">
    <cofactor evidence="3">
        <name>Zn(2+)</name>
        <dbReference type="ChEBI" id="CHEBI:29105"/>
    </cofactor>
    <text evidence="3">Binds 1 divalent metal cation per subunit.</text>
</comment>
<feature type="binding site" evidence="3">
    <location>
        <position position="135"/>
    </location>
    <ligand>
        <name>substrate</name>
    </ligand>
</feature>
<dbReference type="AlphaFoldDB" id="A0A1M6PUK0"/>
<dbReference type="STRING" id="156994.SAMN04488028_10342"/>
<organism evidence="5 6">
    <name type="scientific">Reichenbachiella agariperforans</name>
    <dbReference type="NCBI Taxonomy" id="156994"/>
    <lineage>
        <taxon>Bacteria</taxon>
        <taxon>Pseudomonadati</taxon>
        <taxon>Bacteroidota</taxon>
        <taxon>Cytophagia</taxon>
        <taxon>Cytophagales</taxon>
        <taxon>Reichenbachiellaceae</taxon>
        <taxon>Reichenbachiella</taxon>
    </lineage>
</organism>
<dbReference type="PANTHER" id="PTHR10907:SF47">
    <property type="entry name" value="REGUCALCIN"/>
    <property type="match status" value="1"/>
</dbReference>
<keyword evidence="3" id="KW-0479">Metal-binding</keyword>
<dbReference type="InterPro" id="IPR011042">
    <property type="entry name" value="6-blade_b-propeller_TolB-like"/>
</dbReference>
<feature type="binding site" evidence="3">
    <location>
        <position position="181"/>
    </location>
    <ligand>
        <name>a divalent metal cation</name>
        <dbReference type="ChEBI" id="CHEBI:60240"/>
    </ligand>
</feature>
<evidence type="ECO:0000256" key="3">
    <source>
        <dbReference type="PIRSR" id="PIRSR605511-2"/>
    </source>
</evidence>
<dbReference type="PRINTS" id="PR01790">
    <property type="entry name" value="SMP30FAMILY"/>
</dbReference>
<feature type="active site" description="Proton donor/acceptor" evidence="2">
    <location>
        <position position="230"/>
    </location>
</feature>
<evidence type="ECO:0000313" key="5">
    <source>
        <dbReference type="EMBL" id="SHK11552.1"/>
    </source>
</evidence>